<dbReference type="STRING" id="295108.HT99x_00340"/>
<evidence type="ECO:0000313" key="6">
    <source>
        <dbReference type="Proteomes" id="UP000051497"/>
    </source>
</evidence>
<gene>
    <name evidence="4" type="ORF">HT99x_00340</name>
    <name evidence="5" type="ORF">HT99x_010395</name>
</gene>
<reference evidence="4" key="1">
    <citation type="submission" date="2015-09" db="EMBL/GenBank/DDBJ databases">
        <title>Draft Genome Sequences of Two Novel Amoeba-resistant Intranuclear Bacteria, Candidatus Berkiella cookevillensis and Candidatus Berkiella aquae.</title>
        <authorList>
            <person name="Mehari Y.T."/>
            <person name="Arivett B.A."/>
            <person name="Farone A.L."/>
            <person name="Gunderson J.H."/>
            <person name="Farone M.B."/>
        </authorList>
    </citation>
    <scope>NUCLEOTIDE SEQUENCE [LARGE SCALE GENOMIC DNA]</scope>
    <source>
        <strain evidence="4">HT99</strain>
    </source>
</reference>
<dbReference type="InterPro" id="IPR002110">
    <property type="entry name" value="Ankyrin_rpt"/>
</dbReference>
<dbReference type="PANTHER" id="PTHR24189:SF50">
    <property type="entry name" value="ANKYRIN REPEAT AND SOCS BOX PROTEIN 2"/>
    <property type="match status" value="1"/>
</dbReference>
<sequence length="293" mass="33103">MISGIATKKNTRAFYKIFGTTQHDIISSQEEIELIHLINEGINPFAQNLAGQTPLHLATIKSHSMVIIQLLLNQGADINAQNNHGQTPLNQMAPQLQSIDSYTYKIIELLLNNNAKIGVPDKNGNTLLMNIFKANATQARLPFFFKILNEIKRLDNRKEYLSEHFQIAFKENLDHLIDNQLEMLKVIKSEGNKKLFHIIELIETQYDNAIAFRRLSCAPLLLGQLLASVSYTQNNVDIISENLIAVNLEETSNHAACSSDDDDTWLSFSPTKRDVSNDEPVTEHRKKKSCCLC</sequence>
<reference evidence="5" key="2">
    <citation type="journal article" date="2016" name="Genome Announc.">
        <title>Draft Genome Sequences of Two Novel Amoeba-Resistant Intranuclear Bacteria, 'Candidatus Berkiella cookevillensis' and 'Candidatus Berkiella aquae'.</title>
        <authorList>
            <person name="Mehari Y.T."/>
            <person name="Arivett B.A."/>
            <person name="Farone A.L."/>
            <person name="Gunderson J.H."/>
            <person name="Farone M.B."/>
        </authorList>
    </citation>
    <scope>NUCLEOTIDE SEQUENCE</scope>
    <source>
        <strain evidence="5">HT99</strain>
    </source>
</reference>
<dbReference type="Pfam" id="PF12796">
    <property type="entry name" value="Ank_2"/>
    <property type="match status" value="1"/>
</dbReference>
<dbReference type="PROSITE" id="PS50297">
    <property type="entry name" value="ANK_REP_REGION"/>
    <property type="match status" value="1"/>
</dbReference>
<dbReference type="SMART" id="SM00248">
    <property type="entry name" value="ANK"/>
    <property type="match status" value="1"/>
</dbReference>
<evidence type="ECO:0000313" key="4">
    <source>
        <dbReference type="EMBL" id="KRG22799.1"/>
    </source>
</evidence>
<accession>A0A0Q9YPR2</accession>
<name>A0A0Q9YPR2_9GAMM</name>
<protein>
    <submittedName>
        <fullName evidence="5">Ankyrin repeat domain-containing protein</fullName>
    </submittedName>
    <submittedName>
        <fullName evidence="4">Ankyrin repeats (3 copies)</fullName>
    </submittedName>
</protein>
<evidence type="ECO:0000313" key="5">
    <source>
        <dbReference type="EMBL" id="MCS5711841.1"/>
    </source>
</evidence>
<reference evidence="5" key="3">
    <citation type="submission" date="2021-06" db="EMBL/GenBank/DDBJ databases">
        <title>Genomic Description and Analysis of Intracellular Bacteria, Candidatus Berkiella cookevillensis and Candidatus Berkiella aquae.</title>
        <authorList>
            <person name="Kidane D.T."/>
            <person name="Mehari Y.T."/>
            <person name="Rice F.C."/>
            <person name="Arivett B.A."/>
            <person name="Farone A.L."/>
            <person name="Berk S.G."/>
            <person name="Farone M.B."/>
        </authorList>
    </citation>
    <scope>NUCLEOTIDE SEQUENCE</scope>
    <source>
        <strain evidence="5">HT99</strain>
    </source>
</reference>
<keyword evidence="2 3" id="KW-0040">ANK repeat</keyword>
<evidence type="ECO:0000256" key="1">
    <source>
        <dbReference type="ARBA" id="ARBA00022737"/>
    </source>
</evidence>
<comment type="caution">
    <text evidence="4">The sequence shown here is derived from an EMBL/GenBank/DDBJ whole genome shotgun (WGS) entry which is preliminary data.</text>
</comment>
<dbReference type="AlphaFoldDB" id="A0A0Q9YPR2"/>
<dbReference type="InterPro" id="IPR050745">
    <property type="entry name" value="Multifunctional_regulatory"/>
</dbReference>
<dbReference type="Gene3D" id="1.25.40.20">
    <property type="entry name" value="Ankyrin repeat-containing domain"/>
    <property type="match status" value="1"/>
</dbReference>
<keyword evidence="6" id="KW-1185">Reference proteome</keyword>
<dbReference type="EMBL" id="LKAJ02000001">
    <property type="protein sequence ID" value="MCS5711841.1"/>
    <property type="molecule type" value="Genomic_DNA"/>
</dbReference>
<keyword evidence="1" id="KW-0677">Repeat</keyword>
<evidence type="ECO:0000256" key="3">
    <source>
        <dbReference type="PROSITE-ProRule" id="PRU00023"/>
    </source>
</evidence>
<dbReference type="SUPFAM" id="SSF48403">
    <property type="entry name" value="Ankyrin repeat"/>
    <property type="match status" value="1"/>
</dbReference>
<dbReference type="EMBL" id="LKAJ01000001">
    <property type="protein sequence ID" value="KRG22799.1"/>
    <property type="molecule type" value="Genomic_DNA"/>
</dbReference>
<dbReference type="PATRIC" id="fig|1590043.3.peg.341"/>
<dbReference type="PROSITE" id="PS50088">
    <property type="entry name" value="ANK_REPEAT"/>
    <property type="match status" value="1"/>
</dbReference>
<proteinExistence type="predicted"/>
<dbReference type="PRINTS" id="PR01415">
    <property type="entry name" value="ANKYRIN"/>
</dbReference>
<evidence type="ECO:0000256" key="2">
    <source>
        <dbReference type="ARBA" id="ARBA00023043"/>
    </source>
</evidence>
<feature type="repeat" description="ANK" evidence="3">
    <location>
        <begin position="50"/>
        <end position="83"/>
    </location>
</feature>
<organism evidence="4">
    <name type="scientific">Candidatus Berkiella aquae</name>
    <dbReference type="NCBI Taxonomy" id="295108"/>
    <lineage>
        <taxon>Bacteria</taxon>
        <taxon>Pseudomonadati</taxon>
        <taxon>Pseudomonadota</taxon>
        <taxon>Gammaproteobacteria</taxon>
        <taxon>Candidatus Berkiellales</taxon>
        <taxon>Candidatus Berkiellaceae</taxon>
        <taxon>Candidatus Berkiella</taxon>
    </lineage>
</organism>
<dbReference type="InterPro" id="IPR036770">
    <property type="entry name" value="Ankyrin_rpt-contain_sf"/>
</dbReference>
<dbReference type="OrthoDB" id="5649561at2"/>
<dbReference type="RefSeq" id="WP_075064977.1">
    <property type="nucleotide sequence ID" value="NZ_LKAJ02000001.1"/>
</dbReference>
<dbReference type="PANTHER" id="PTHR24189">
    <property type="entry name" value="MYOTROPHIN"/>
    <property type="match status" value="1"/>
</dbReference>
<dbReference type="Proteomes" id="UP000051497">
    <property type="component" value="Unassembled WGS sequence"/>
</dbReference>